<dbReference type="Gene3D" id="1.10.630.10">
    <property type="entry name" value="Cytochrome P450"/>
    <property type="match status" value="1"/>
</dbReference>
<evidence type="ECO:0000256" key="4">
    <source>
        <dbReference type="ARBA" id="ARBA00022723"/>
    </source>
</evidence>
<keyword evidence="4 9" id="KW-0479">Metal-binding</keyword>
<evidence type="ECO:0000256" key="5">
    <source>
        <dbReference type="ARBA" id="ARBA00023002"/>
    </source>
</evidence>
<dbReference type="PROSITE" id="PS00086">
    <property type="entry name" value="CYTOCHROME_P450"/>
    <property type="match status" value="1"/>
</dbReference>
<evidence type="ECO:0008006" key="14">
    <source>
        <dbReference type="Google" id="ProtNLM"/>
    </source>
</evidence>
<organism evidence="12 13">
    <name type="scientific">Batillaria attramentaria</name>
    <dbReference type="NCBI Taxonomy" id="370345"/>
    <lineage>
        <taxon>Eukaryota</taxon>
        <taxon>Metazoa</taxon>
        <taxon>Spiralia</taxon>
        <taxon>Lophotrochozoa</taxon>
        <taxon>Mollusca</taxon>
        <taxon>Gastropoda</taxon>
        <taxon>Caenogastropoda</taxon>
        <taxon>Sorbeoconcha</taxon>
        <taxon>Cerithioidea</taxon>
        <taxon>Batillariidae</taxon>
        <taxon>Batillaria</taxon>
    </lineage>
</organism>
<dbReference type="PANTHER" id="PTHR24302">
    <property type="entry name" value="CYTOCHROME P450 FAMILY 3"/>
    <property type="match status" value="1"/>
</dbReference>
<dbReference type="PRINTS" id="PR00385">
    <property type="entry name" value="P450"/>
</dbReference>
<dbReference type="InterPro" id="IPR002401">
    <property type="entry name" value="Cyt_P450_E_grp-I"/>
</dbReference>
<proteinExistence type="inferred from homology"/>
<evidence type="ECO:0000256" key="6">
    <source>
        <dbReference type="ARBA" id="ARBA00023004"/>
    </source>
</evidence>
<evidence type="ECO:0000256" key="3">
    <source>
        <dbReference type="ARBA" id="ARBA00022617"/>
    </source>
</evidence>
<keyword evidence="5 10" id="KW-0560">Oxidoreductase</keyword>
<evidence type="ECO:0000256" key="8">
    <source>
        <dbReference type="ARBA" id="ARBA00043906"/>
    </source>
</evidence>
<dbReference type="GO" id="GO:0004497">
    <property type="term" value="F:monooxygenase activity"/>
    <property type="evidence" value="ECO:0007669"/>
    <property type="project" value="UniProtKB-KW"/>
</dbReference>
<evidence type="ECO:0000256" key="2">
    <source>
        <dbReference type="ARBA" id="ARBA00010617"/>
    </source>
</evidence>
<comment type="caution">
    <text evidence="12">The sequence shown here is derived from an EMBL/GenBank/DDBJ whole genome shotgun (WGS) entry which is preliminary data.</text>
</comment>
<feature type="binding site" description="axial binding residue" evidence="9">
    <location>
        <position position="454"/>
    </location>
    <ligand>
        <name>heme</name>
        <dbReference type="ChEBI" id="CHEBI:30413"/>
    </ligand>
    <ligandPart>
        <name>Fe</name>
        <dbReference type="ChEBI" id="CHEBI:18248"/>
    </ligandPart>
</feature>
<reference evidence="12 13" key="1">
    <citation type="journal article" date="2023" name="Sci. Data">
        <title>Genome assembly of the Korean intertidal mud-creeper Batillaria attramentaria.</title>
        <authorList>
            <person name="Patra A.K."/>
            <person name="Ho P.T."/>
            <person name="Jun S."/>
            <person name="Lee S.J."/>
            <person name="Kim Y."/>
            <person name="Won Y.J."/>
        </authorList>
    </citation>
    <scope>NUCLEOTIDE SEQUENCE [LARGE SCALE GENOMIC DNA]</scope>
    <source>
        <strain evidence="12">Wonlab-2016</strain>
    </source>
</reference>
<dbReference type="EMBL" id="JACVVK020000045">
    <property type="protein sequence ID" value="KAK7499235.1"/>
    <property type="molecule type" value="Genomic_DNA"/>
</dbReference>
<keyword evidence="6 9" id="KW-0408">Iron</keyword>
<evidence type="ECO:0000256" key="10">
    <source>
        <dbReference type="RuleBase" id="RU000461"/>
    </source>
</evidence>
<evidence type="ECO:0000256" key="7">
    <source>
        <dbReference type="ARBA" id="ARBA00023033"/>
    </source>
</evidence>
<accession>A0ABD0LIE0</accession>
<keyword evidence="11" id="KW-1133">Transmembrane helix</keyword>
<dbReference type="InterPro" id="IPR001128">
    <property type="entry name" value="Cyt_P450"/>
</dbReference>
<feature type="transmembrane region" description="Helical" evidence="11">
    <location>
        <begin position="55"/>
        <end position="79"/>
    </location>
</feature>
<dbReference type="InterPro" id="IPR036396">
    <property type="entry name" value="Cyt_P450_sf"/>
</dbReference>
<dbReference type="SUPFAM" id="SSF48264">
    <property type="entry name" value="Cytochrome P450"/>
    <property type="match status" value="1"/>
</dbReference>
<dbReference type="PRINTS" id="PR00463">
    <property type="entry name" value="EP450I"/>
</dbReference>
<comment type="cofactor">
    <cofactor evidence="1 9">
        <name>heme</name>
        <dbReference type="ChEBI" id="CHEBI:30413"/>
    </cofactor>
</comment>
<evidence type="ECO:0000256" key="9">
    <source>
        <dbReference type="PIRSR" id="PIRSR602401-1"/>
    </source>
</evidence>
<evidence type="ECO:0000313" key="12">
    <source>
        <dbReference type="EMBL" id="KAK7499235.1"/>
    </source>
</evidence>
<gene>
    <name evidence="12" type="ORF">BaRGS_00009495</name>
</gene>
<comment type="function">
    <text evidence="8">Cytochromes P450 are a group of heme-thiolate monooxygenases. They oxidize a variety of structurally unrelated compounds, including steroids, fatty acids, and xenobiotics.</text>
</comment>
<keyword evidence="11" id="KW-0812">Transmembrane</keyword>
<dbReference type="InterPro" id="IPR050705">
    <property type="entry name" value="Cytochrome_P450_3A"/>
</dbReference>
<dbReference type="Pfam" id="PF00067">
    <property type="entry name" value="p450"/>
    <property type="match status" value="1"/>
</dbReference>
<dbReference type="GO" id="GO:0046872">
    <property type="term" value="F:metal ion binding"/>
    <property type="evidence" value="ECO:0007669"/>
    <property type="project" value="UniProtKB-KW"/>
</dbReference>
<feature type="non-terminal residue" evidence="12">
    <location>
        <position position="470"/>
    </location>
</feature>
<evidence type="ECO:0000313" key="13">
    <source>
        <dbReference type="Proteomes" id="UP001519460"/>
    </source>
</evidence>
<dbReference type="FunFam" id="1.10.630.10:FF:000182">
    <property type="entry name" value="Cytochrome P450 3A4"/>
    <property type="match status" value="1"/>
</dbReference>
<dbReference type="InterPro" id="IPR017972">
    <property type="entry name" value="Cyt_P450_CS"/>
</dbReference>
<dbReference type="PANTHER" id="PTHR24302:SF15">
    <property type="entry name" value="FATTY-ACID PEROXYGENASE"/>
    <property type="match status" value="1"/>
</dbReference>
<keyword evidence="3 9" id="KW-0349">Heme</keyword>
<sequence length="470" mass="52459">MVLKALAAKQFSRSFAWLAQCPRCVRNSLLSELVGEAVVLLHCTSLHQFSPDMDILGLVDVPLTLVLVLLALVSLYIYVTWTLDTWSSLGVPSPKPVPIFGNMLLAANKFPFLLCVGNDHSFYFGRDPVLVTTDKDILRELMVKQFNDFSSRYLQDYIDKSSRTLVSVLEDMANHRQDVDLKDVYSRFTMDVIAGTAFGLDTNLLKGHDREQQRMVKAMKGLMDNATGDNPAFLIGLSFPFLNPVLRWLGMTVFPKKHMDVFKACVQSLVSDREQEAEAAKMLALRKDSDGAGHISSVLHASDKQLTESEIIAQGIGVFTAGFETTASTLRFLTYSLATNPDVQDKLHKEITDVIGDGEVTYERLAEMKYLECVINETLRMYPPLPFISRKAADTVTIKGVTIPKGVGVMIPIFNITHDPDNYPDPLTFRPERFESDQDSFVSVLPFGFGPRHCIGMRLALLEIKVAAIH</sequence>
<dbReference type="AlphaFoldDB" id="A0ABD0LIE0"/>
<comment type="similarity">
    <text evidence="2 10">Belongs to the cytochrome P450 family.</text>
</comment>
<dbReference type="Proteomes" id="UP001519460">
    <property type="component" value="Unassembled WGS sequence"/>
</dbReference>
<keyword evidence="11" id="KW-0472">Membrane</keyword>
<evidence type="ECO:0000256" key="11">
    <source>
        <dbReference type="SAM" id="Phobius"/>
    </source>
</evidence>
<keyword evidence="7 10" id="KW-0503">Monooxygenase</keyword>
<keyword evidence="13" id="KW-1185">Reference proteome</keyword>
<evidence type="ECO:0000256" key="1">
    <source>
        <dbReference type="ARBA" id="ARBA00001971"/>
    </source>
</evidence>
<protein>
    <recommendedName>
        <fullName evidence="14">Cytochrome P450</fullName>
    </recommendedName>
</protein>
<name>A0ABD0LIE0_9CAEN</name>